<dbReference type="AlphaFoldDB" id="A0A6D2I722"/>
<evidence type="ECO:0000256" key="1">
    <source>
        <dbReference type="SAM" id="MobiDB-lite"/>
    </source>
</evidence>
<feature type="compositionally biased region" description="Basic and acidic residues" evidence="1">
    <location>
        <begin position="87"/>
        <end position="102"/>
    </location>
</feature>
<reference evidence="2" key="1">
    <citation type="submission" date="2020-01" db="EMBL/GenBank/DDBJ databases">
        <authorList>
            <person name="Mishra B."/>
        </authorList>
    </citation>
    <scope>NUCLEOTIDE SEQUENCE [LARGE SCALE GENOMIC DNA]</scope>
</reference>
<organism evidence="2 3">
    <name type="scientific">Microthlaspi erraticum</name>
    <dbReference type="NCBI Taxonomy" id="1685480"/>
    <lineage>
        <taxon>Eukaryota</taxon>
        <taxon>Viridiplantae</taxon>
        <taxon>Streptophyta</taxon>
        <taxon>Embryophyta</taxon>
        <taxon>Tracheophyta</taxon>
        <taxon>Spermatophyta</taxon>
        <taxon>Magnoliopsida</taxon>
        <taxon>eudicotyledons</taxon>
        <taxon>Gunneridae</taxon>
        <taxon>Pentapetalae</taxon>
        <taxon>rosids</taxon>
        <taxon>malvids</taxon>
        <taxon>Brassicales</taxon>
        <taxon>Brassicaceae</taxon>
        <taxon>Coluteocarpeae</taxon>
        <taxon>Microthlaspi</taxon>
    </lineage>
</organism>
<protein>
    <submittedName>
        <fullName evidence="2">Uncharacterized protein</fullName>
    </submittedName>
</protein>
<dbReference type="Proteomes" id="UP000467841">
    <property type="component" value="Unassembled WGS sequence"/>
</dbReference>
<comment type="caution">
    <text evidence="2">The sequence shown here is derived from an EMBL/GenBank/DDBJ whole genome shotgun (WGS) entry which is preliminary data.</text>
</comment>
<keyword evidence="3" id="KW-1185">Reference proteome</keyword>
<name>A0A6D2I722_9BRAS</name>
<dbReference type="EMBL" id="CACVBM020000843">
    <property type="protein sequence ID" value="CAA7023922.1"/>
    <property type="molecule type" value="Genomic_DNA"/>
</dbReference>
<gene>
    <name evidence="2" type="ORF">MERR_LOCUS11157</name>
</gene>
<accession>A0A6D2I722</accession>
<feature type="region of interest" description="Disordered" evidence="1">
    <location>
        <begin position="82"/>
        <end position="102"/>
    </location>
</feature>
<evidence type="ECO:0000313" key="2">
    <source>
        <dbReference type="EMBL" id="CAA7023922.1"/>
    </source>
</evidence>
<evidence type="ECO:0000313" key="3">
    <source>
        <dbReference type="Proteomes" id="UP000467841"/>
    </source>
</evidence>
<sequence>MKKLESDEIELRKKLIEKEMELQYVTWKNERLTSGMELEKMECDQWKKAEEAAASMLSDSGGDTSNNCEGKYVENTMELQSVMRQNESLRSEIEKMKSEKKN</sequence>
<proteinExistence type="predicted"/>